<dbReference type="Gene3D" id="3.30.70.330">
    <property type="match status" value="1"/>
</dbReference>
<dbReference type="EMBL" id="CAXHTB010000003">
    <property type="protein sequence ID" value="CAL0304257.1"/>
    <property type="molecule type" value="Genomic_DNA"/>
</dbReference>
<organism evidence="3 4">
    <name type="scientific">Lupinus luteus</name>
    <name type="common">European yellow lupine</name>
    <dbReference type="NCBI Taxonomy" id="3873"/>
    <lineage>
        <taxon>Eukaryota</taxon>
        <taxon>Viridiplantae</taxon>
        <taxon>Streptophyta</taxon>
        <taxon>Embryophyta</taxon>
        <taxon>Tracheophyta</taxon>
        <taxon>Spermatophyta</taxon>
        <taxon>Magnoliopsida</taxon>
        <taxon>eudicotyledons</taxon>
        <taxon>Gunneridae</taxon>
        <taxon>Pentapetalae</taxon>
        <taxon>rosids</taxon>
        <taxon>fabids</taxon>
        <taxon>Fabales</taxon>
        <taxon>Fabaceae</taxon>
        <taxon>Papilionoideae</taxon>
        <taxon>50 kb inversion clade</taxon>
        <taxon>genistoids sensu lato</taxon>
        <taxon>core genistoids</taxon>
        <taxon>Genisteae</taxon>
        <taxon>Lupinus</taxon>
    </lineage>
</organism>
<feature type="region of interest" description="Disordered" evidence="1">
    <location>
        <begin position="108"/>
        <end position="137"/>
    </location>
</feature>
<feature type="domain" description="Mei2-like C-terminal RNA recognition motif" evidence="2">
    <location>
        <begin position="236"/>
        <end position="303"/>
    </location>
</feature>
<dbReference type="Proteomes" id="UP001497480">
    <property type="component" value="Unassembled WGS sequence"/>
</dbReference>
<dbReference type="Pfam" id="PF04059">
    <property type="entry name" value="RRM_2"/>
    <property type="match status" value="1"/>
</dbReference>
<accession>A0AAV1W5V6</accession>
<name>A0AAV1W5V6_LUPLU</name>
<evidence type="ECO:0000259" key="2">
    <source>
        <dbReference type="Pfam" id="PF04059"/>
    </source>
</evidence>
<feature type="compositionally biased region" description="Basic and acidic residues" evidence="1">
    <location>
        <begin position="108"/>
        <end position="119"/>
    </location>
</feature>
<protein>
    <recommendedName>
        <fullName evidence="2">Mei2-like C-terminal RNA recognition motif domain-containing protein</fullName>
    </recommendedName>
</protein>
<dbReference type="SUPFAM" id="SSF54928">
    <property type="entry name" value="RNA-binding domain, RBD"/>
    <property type="match status" value="1"/>
</dbReference>
<dbReference type="InterPro" id="IPR007201">
    <property type="entry name" value="Mei2-like_Rrm_C"/>
</dbReference>
<keyword evidence="4" id="KW-1185">Reference proteome</keyword>
<dbReference type="AlphaFoldDB" id="A0AAV1W5V6"/>
<evidence type="ECO:0000256" key="1">
    <source>
        <dbReference type="SAM" id="MobiDB-lite"/>
    </source>
</evidence>
<proteinExistence type="predicted"/>
<gene>
    <name evidence="3" type="ORF">LLUT_LOCUS5317</name>
</gene>
<evidence type="ECO:0000313" key="4">
    <source>
        <dbReference type="Proteomes" id="UP001497480"/>
    </source>
</evidence>
<feature type="compositionally biased region" description="Basic residues" evidence="1">
    <location>
        <begin position="120"/>
        <end position="137"/>
    </location>
</feature>
<dbReference type="InterPro" id="IPR012677">
    <property type="entry name" value="Nucleotide-bd_a/b_plait_sf"/>
</dbReference>
<dbReference type="InterPro" id="IPR035979">
    <property type="entry name" value="RBD_domain_sf"/>
</dbReference>
<comment type="caution">
    <text evidence="3">The sequence shown here is derived from an EMBL/GenBank/DDBJ whole genome shotgun (WGS) entry which is preliminary data.</text>
</comment>
<sequence>MAPLNPDAPKFIPSEHKLLHQPFTLFCSPLSTPFPHQHCYSPFSSHQLLYHPKVFTRVVPFSSIPFYHHGDANITTKQPLSTTTQTQAEEPTGPYLSEPVIIHEASHVHQKEETKEAHGLKRHASKGMKRGHRGFRHKKEKDVEYQKCLASRNKQNCGRGDAYKHSKAFPIKKRYYSSITPVRVDGEETTVMIRNIPNKYTRDSLVDYLEKQCMLENHKAEDNESGGSGKDCIVLAFDFVYLPIDFKSGLNKGYAFVNFTSPKGAWKFNMTASNMKWDLFQSHKIRKVVAARLQGKEVLQKHFESMHFPCESEEVLPICFNPPRDGLTNGSGEQRTIGRLGLFNPRQV</sequence>
<evidence type="ECO:0000313" key="3">
    <source>
        <dbReference type="EMBL" id="CAL0304257.1"/>
    </source>
</evidence>
<reference evidence="3 4" key="1">
    <citation type="submission" date="2024-03" db="EMBL/GenBank/DDBJ databases">
        <authorList>
            <person name="Martinez-Hernandez J."/>
        </authorList>
    </citation>
    <scope>NUCLEOTIDE SEQUENCE [LARGE SCALE GENOMIC DNA]</scope>
</reference>
<dbReference type="GO" id="GO:0003676">
    <property type="term" value="F:nucleic acid binding"/>
    <property type="evidence" value="ECO:0007669"/>
    <property type="project" value="InterPro"/>
</dbReference>